<dbReference type="InterPro" id="IPR036236">
    <property type="entry name" value="Znf_C2H2_sf"/>
</dbReference>
<dbReference type="OMA" id="RFACEYC"/>
<dbReference type="GO" id="GO:0000977">
    <property type="term" value="F:RNA polymerase II transcription regulatory region sequence-specific DNA binding"/>
    <property type="evidence" value="ECO:0007669"/>
    <property type="project" value="TreeGrafter"/>
</dbReference>
<feature type="binding site" evidence="6">
    <location>
        <position position="13"/>
    </location>
    <ligand>
        <name>Zn(2+)</name>
        <dbReference type="ChEBI" id="CHEBI:29105"/>
    </ligand>
</feature>
<reference evidence="9" key="3">
    <citation type="submission" date="2012-09" db="EMBL/GenBank/DDBJ databases">
        <authorList>
            <consortium name="VectorBase"/>
        </authorList>
    </citation>
    <scope>NUCLEOTIDE SEQUENCE</scope>
    <source>
        <strain evidence="9">Liverpool</strain>
    </source>
</reference>
<feature type="domain" description="ZAD" evidence="8">
    <location>
        <begin position="8"/>
        <end position="101"/>
    </location>
</feature>
<evidence type="ECO:0000259" key="8">
    <source>
        <dbReference type="PROSITE" id="PS51915"/>
    </source>
</evidence>
<proteinExistence type="predicted"/>
<evidence type="ECO:0000313" key="9">
    <source>
        <dbReference type="EMBL" id="EAT32441.1"/>
    </source>
</evidence>
<dbReference type="InterPro" id="IPR050717">
    <property type="entry name" value="C2H2-ZF_Transcription_Reg"/>
</dbReference>
<name>A0A1S4G4M8_AEDAE</name>
<feature type="domain" description="C2H2-type" evidence="7">
    <location>
        <begin position="397"/>
        <end position="425"/>
    </location>
</feature>
<feature type="binding site" evidence="6">
    <location>
        <position position="10"/>
    </location>
    <ligand>
        <name>Zn(2+)</name>
        <dbReference type="ChEBI" id="CHEBI:29105"/>
    </ligand>
</feature>
<dbReference type="OrthoDB" id="427030at2759"/>
<protein>
    <submittedName>
        <fullName evidence="9">AAEL015347-PA</fullName>
    </submittedName>
</protein>
<dbReference type="PROSITE" id="PS00028">
    <property type="entry name" value="ZINC_FINGER_C2H2_1"/>
    <property type="match status" value="6"/>
</dbReference>
<gene>
    <name evidence="9" type="ORF">AaeL_AAEL015347</name>
</gene>
<keyword evidence="4 6" id="KW-0862">Zinc</keyword>
<keyword evidence="1 6" id="KW-0479">Metal-binding</keyword>
<dbReference type="PROSITE" id="PS50157">
    <property type="entry name" value="ZINC_FINGER_C2H2_2"/>
    <property type="match status" value="6"/>
</dbReference>
<feature type="domain" description="C2H2-type" evidence="7">
    <location>
        <begin position="368"/>
        <end position="396"/>
    </location>
</feature>
<sequence length="456" mass="52330">MDFPVTIDTCRICLENKSTDKTMSDPYKGNIPRYKDLAKLNTYLDVYEFVAGLGQPLAAPTSASAMKFFPRRICDDCVLQLIAAFEFRRKVQRSEDVLKNLMELYDDQYVETVEVIEECELDIKDDIADTIEYVEDEQEYDYVDEESECDQVEDQAVEDEYEVDIKPIESVQDIDLKNSSNQNDTAGSADKQTMLTTSAIKAKGLRYAQAEKEDILYRGKSLTTQCEDCGKIVSSRYFKTHKSFHQSARDNPKSHVCDICNAQFTLKENLSKHKRIHSNDKRYNCSYCNKKFLHWASRRYHIDRCHTGEKKHVCKICGAGFCNSSQYILHTRRHTGATPYGCKLCDRSFISGQALKFHMLAHSDAKNFPCDVCGKSYKSRKSLRVHTRTLHENEKNYVCPICGHAFSQNHVLRTHLLKNHPDYEPPPPGTIVSVRGIERLRNQAELEPDSVQHPAT</sequence>
<dbReference type="Pfam" id="PF00096">
    <property type="entry name" value="zf-C2H2"/>
    <property type="match status" value="4"/>
</dbReference>
<dbReference type="PANTHER" id="PTHR14196:SF12">
    <property type="entry name" value="ZINC FINGER PROTEIN 208-LIKE"/>
    <property type="match status" value="1"/>
</dbReference>
<dbReference type="EMBL" id="CH899877">
    <property type="protein sequence ID" value="EAT32441.1"/>
    <property type="molecule type" value="Genomic_DNA"/>
</dbReference>
<feature type="domain" description="C2H2-type" evidence="7">
    <location>
        <begin position="255"/>
        <end position="282"/>
    </location>
</feature>
<dbReference type="PROSITE" id="PS51915">
    <property type="entry name" value="ZAD"/>
    <property type="match status" value="1"/>
</dbReference>
<dbReference type="SUPFAM" id="SSF57667">
    <property type="entry name" value="beta-beta-alpha zinc fingers"/>
    <property type="match status" value="4"/>
</dbReference>
<dbReference type="Gene3D" id="3.30.160.60">
    <property type="entry name" value="Classic Zinc Finger"/>
    <property type="match status" value="6"/>
</dbReference>
<dbReference type="SMART" id="SM00868">
    <property type="entry name" value="zf-AD"/>
    <property type="match status" value="1"/>
</dbReference>
<evidence type="ECO:0000256" key="1">
    <source>
        <dbReference type="ARBA" id="ARBA00022723"/>
    </source>
</evidence>
<dbReference type="Proteomes" id="UP000682892">
    <property type="component" value="Unassembled WGS sequence"/>
</dbReference>
<dbReference type="AlphaFoldDB" id="A0A1S4G4M8"/>
<feature type="binding site" evidence="6">
    <location>
        <position position="77"/>
    </location>
    <ligand>
        <name>Zn(2+)</name>
        <dbReference type="ChEBI" id="CHEBI:29105"/>
    </ligand>
</feature>
<dbReference type="HOGENOM" id="CLU_600226_0_0_1"/>
<evidence type="ECO:0000313" key="10">
    <source>
        <dbReference type="Proteomes" id="UP000682892"/>
    </source>
</evidence>
<feature type="domain" description="C2H2-type" evidence="7">
    <location>
        <begin position="283"/>
        <end position="311"/>
    </location>
</feature>
<organism evidence="9 10">
    <name type="scientific">Aedes aegypti</name>
    <name type="common">Yellowfever mosquito</name>
    <name type="synonym">Culex aegypti</name>
    <dbReference type="NCBI Taxonomy" id="7159"/>
    <lineage>
        <taxon>Eukaryota</taxon>
        <taxon>Metazoa</taxon>
        <taxon>Ecdysozoa</taxon>
        <taxon>Arthropoda</taxon>
        <taxon>Hexapoda</taxon>
        <taxon>Insecta</taxon>
        <taxon>Pterygota</taxon>
        <taxon>Neoptera</taxon>
        <taxon>Endopterygota</taxon>
        <taxon>Diptera</taxon>
        <taxon>Nematocera</taxon>
        <taxon>Culicoidea</taxon>
        <taxon>Culicidae</taxon>
        <taxon>Culicinae</taxon>
        <taxon>Aedini</taxon>
        <taxon>Aedes</taxon>
        <taxon>Stegomyia</taxon>
    </lineage>
</organism>
<evidence type="ECO:0000256" key="5">
    <source>
        <dbReference type="PROSITE-ProRule" id="PRU00042"/>
    </source>
</evidence>
<dbReference type="SMR" id="A0A1S4G4M8"/>
<reference evidence="9" key="1">
    <citation type="submission" date="2005-10" db="EMBL/GenBank/DDBJ databases">
        <authorList>
            <person name="Loftus B.J."/>
            <person name="Nene V.M."/>
            <person name="Hannick L.I."/>
            <person name="Bidwell S."/>
            <person name="Haas B."/>
            <person name="Amedeo P."/>
            <person name="Orvis J."/>
            <person name="Wortman J.R."/>
            <person name="White O.R."/>
            <person name="Salzberg S."/>
            <person name="Shumway M."/>
            <person name="Koo H."/>
            <person name="Zhao Y."/>
            <person name="Holmes M."/>
            <person name="Miller J."/>
            <person name="Schatz M."/>
            <person name="Pop M."/>
            <person name="Pai G."/>
            <person name="Utterback T."/>
            <person name="Rogers Y.-H."/>
            <person name="Kravitz S."/>
            <person name="Fraser C.M."/>
        </authorList>
    </citation>
    <scope>NUCLEOTIDE SEQUENCE</scope>
    <source>
        <strain evidence="9">Liverpool</strain>
    </source>
</reference>
<evidence type="ECO:0000256" key="4">
    <source>
        <dbReference type="ARBA" id="ARBA00022833"/>
    </source>
</evidence>
<dbReference type="InterPro" id="IPR012934">
    <property type="entry name" value="Znf_AD"/>
</dbReference>
<evidence type="ECO:0000256" key="6">
    <source>
        <dbReference type="PROSITE-ProRule" id="PRU01263"/>
    </source>
</evidence>
<reference evidence="9" key="2">
    <citation type="journal article" date="2007" name="Science">
        <title>Genome sequence of Aedes aegypti, a major arbovirus vector.</title>
        <authorList>
            <person name="Nene V."/>
            <person name="Wortman J.R."/>
            <person name="Lawson D."/>
            <person name="Haas B."/>
            <person name="Kodira C."/>
            <person name="Tu Z.J."/>
            <person name="Loftus B."/>
            <person name="Xi Z."/>
            <person name="Megy K."/>
            <person name="Grabherr M."/>
            <person name="Ren Q."/>
            <person name="Zdobnov E.M."/>
            <person name="Lobo N.F."/>
            <person name="Campbell K.S."/>
            <person name="Brown S.E."/>
            <person name="Bonaldo M.F."/>
            <person name="Zhu J."/>
            <person name="Sinkins S.P."/>
            <person name="Hogenkamp D.G."/>
            <person name="Amedeo P."/>
            <person name="Arensburger P."/>
            <person name="Atkinson P.W."/>
            <person name="Bidwell S."/>
            <person name="Biedler J."/>
            <person name="Birney E."/>
            <person name="Bruggner R.V."/>
            <person name="Costas J."/>
            <person name="Coy M.R."/>
            <person name="Crabtree J."/>
            <person name="Crawford M."/>
            <person name="Debruyn B."/>
            <person name="Decaprio D."/>
            <person name="Eiglmeier K."/>
            <person name="Eisenstadt E."/>
            <person name="El-Dorry H."/>
            <person name="Gelbart W.M."/>
            <person name="Gomes S.L."/>
            <person name="Hammond M."/>
            <person name="Hannick L.I."/>
            <person name="Hogan J.R."/>
            <person name="Holmes M.H."/>
            <person name="Jaffe D."/>
            <person name="Johnston J.S."/>
            <person name="Kennedy R.C."/>
            <person name="Koo H."/>
            <person name="Kravitz S."/>
            <person name="Kriventseva E.V."/>
            <person name="Kulp D."/>
            <person name="Labutti K."/>
            <person name="Lee E."/>
            <person name="Li S."/>
            <person name="Lovin D.D."/>
            <person name="Mao C."/>
            <person name="Mauceli E."/>
            <person name="Menck C.F."/>
            <person name="Miller J.R."/>
            <person name="Montgomery P."/>
            <person name="Mori A."/>
            <person name="Nascimento A.L."/>
            <person name="Naveira H.F."/>
            <person name="Nusbaum C."/>
            <person name="O'leary S."/>
            <person name="Orvis J."/>
            <person name="Pertea M."/>
            <person name="Quesneville H."/>
            <person name="Reidenbach K.R."/>
            <person name="Rogers Y.H."/>
            <person name="Roth C.W."/>
            <person name="Schneider J.R."/>
            <person name="Schatz M."/>
            <person name="Shumway M."/>
            <person name="Stanke M."/>
            <person name="Stinson E.O."/>
            <person name="Tubio J.M."/>
            <person name="Vanzee J.P."/>
            <person name="Verjovski-Almeida S."/>
            <person name="Werner D."/>
            <person name="White O."/>
            <person name="Wyder S."/>
            <person name="Zeng Q."/>
            <person name="Zhao Q."/>
            <person name="Zhao Y."/>
            <person name="Hill C.A."/>
            <person name="Raikhel A.S."/>
            <person name="Soares M.B."/>
            <person name="Knudson D.L."/>
            <person name="Lee N.H."/>
            <person name="Galagan J."/>
            <person name="Salzberg S.L."/>
            <person name="Paulsen I.T."/>
            <person name="Dimopoulos G."/>
            <person name="Collins F.H."/>
            <person name="Birren B."/>
            <person name="Fraser-Liggett C.M."/>
            <person name="Severson D.W."/>
        </authorList>
    </citation>
    <scope>NUCLEOTIDE SEQUENCE [LARGE SCALE GENOMIC DNA]</scope>
    <source>
        <strain evidence="9">Liverpool</strain>
    </source>
</reference>
<dbReference type="KEGG" id="aag:5579476"/>
<feature type="binding site" evidence="6">
    <location>
        <position position="74"/>
    </location>
    <ligand>
        <name>Zn(2+)</name>
        <dbReference type="ChEBI" id="CHEBI:29105"/>
    </ligand>
</feature>
<evidence type="ECO:0000259" key="7">
    <source>
        <dbReference type="PROSITE" id="PS50157"/>
    </source>
</evidence>
<keyword evidence="2" id="KW-0677">Repeat</keyword>
<dbReference type="GO" id="GO:0005634">
    <property type="term" value="C:nucleus"/>
    <property type="evidence" value="ECO:0007669"/>
    <property type="project" value="InterPro"/>
</dbReference>
<dbReference type="InterPro" id="IPR013087">
    <property type="entry name" value="Znf_C2H2_type"/>
</dbReference>
<dbReference type="GO" id="GO:0008270">
    <property type="term" value="F:zinc ion binding"/>
    <property type="evidence" value="ECO:0007669"/>
    <property type="project" value="UniProtKB-UniRule"/>
</dbReference>
<dbReference type="PANTHER" id="PTHR14196">
    <property type="entry name" value="ODD-SKIPPED - RELATED"/>
    <property type="match status" value="1"/>
</dbReference>
<feature type="domain" description="C2H2-type" evidence="7">
    <location>
        <begin position="340"/>
        <end position="367"/>
    </location>
</feature>
<dbReference type="SMART" id="SM00355">
    <property type="entry name" value="ZnF_C2H2"/>
    <property type="match status" value="7"/>
</dbReference>
<keyword evidence="3 5" id="KW-0863">Zinc-finger</keyword>
<dbReference type="Pfam" id="PF13912">
    <property type="entry name" value="zf-C2H2_6"/>
    <property type="match status" value="1"/>
</dbReference>
<evidence type="ECO:0000256" key="2">
    <source>
        <dbReference type="ARBA" id="ARBA00022737"/>
    </source>
</evidence>
<dbReference type="GO" id="GO:0000981">
    <property type="term" value="F:DNA-binding transcription factor activity, RNA polymerase II-specific"/>
    <property type="evidence" value="ECO:0007669"/>
    <property type="project" value="TreeGrafter"/>
</dbReference>
<accession>A0A1S4G4M8</accession>
<evidence type="ECO:0000256" key="3">
    <source>
        <dbReference type="ARBA" id="ARBA00022771"/>
    </source>
</evidence>
<feature type="domain" description="C2H2-type" evidence="7">
    <location>
        <begin position="312"/>
        <end position="339"/>
    </location>
</feature>